<dbReference type="PANTHER" id="PTHR33434">
    <property type="entry name" value="DEGV DOMAIN-CONTAINING PROTEIN DR_1986-RELATED"/>
    <property type="match status" value="1"/>
</dbReference>
<evidence type="ECO:0000313" key="4">
    <source>
        <dbReference type="Proteomes" id="UP000230767"/>
    </source>
</evidence>
<dbReference type="AlphaFoldDB" id="A0A2M7R5R2"/>
<organism evidence="3 4">
    <name type="scientific">Candidatus Nealsonbacteria bacterium CG_4_10_14_0_8_um_filter_37_14</name>
    <dbReference type="NCBI Taxonomy" id="1974684"/>
    <lineage>
        <taxon>Bacteria</taxon>
        <taxon>Candidatus Nealsoniibacteriota</taxon>
    </lineage>
</organism>
<dbReference type="GO" id="GO:0006071">
    <property type="term" value="P:glycerol metabolic process"/>
    <property type="evidence" value="ECO:0007669"/>
    <property type="project" value="InterPro"/>
</dbReference>
<dbReference type="InterPro" id="IPR048394">
    <property type="entry name" value="FakA-like_M"/>
</dbReference>
<comment type="caution">
    <text evidence="3">The sequence shown here is derived from an EMBL/GenBank/DDBJ whole genome shotgun (WGS) entry which is preliminary data.</text>
</comment>
<reference evidence="4" key="1">
    <citation type="submission" date="2017-09" db="EMBL/GenBank/DDBJ databases">
        <title>Depth-based differentiation of microbial function through sediment-hosted aquifers and enrichment of novel symbionts in the deep terrestrial subsurface.</title>
        <authorList>
            <person name="Probst A.J."/>
            <person name="Ladd B."/>
            <person name="Jarett J.K."/>
            <person name="Geller-Mcgrath D.E."/>
            <person name="Sieber C.M.K."/>
            <person name="Emerson J.B."/>
            <person name="Anantharaman K."/>
            <person name="Thomas B.C."/>
            <person name="Malmstrom R."/>
            <person name="Stieglmeier M."/>
            <person name="Klingl A."/>
            <person name="Woyke T."/>
            <person name="Ryan C.M."/>
            <person name="Banfield J.F."/>
        </authorList>
    </citation>
    <scope>NUCLEOTIDE SEQUENCE [LARGE SCALE GENOMIC DNA]</scope>
</reference>
<sequence length="638" mass="71562">MALPRRVKKIGKMARGASFRVGAGVRKLSKTPEMKMVQAPIWAIKKIIERPEEKKVETIEIFDLKKLLSGACQNVVLHQEEINKINVFPVADKDTGYNLAATLLGIEGAIADREYKNRIKFIKDIREATMMNARGNAGMITAGFLLGFLDSIKFRKHIDSILLAKAMKKGKSRAWQSIEKPVEGTILDVMNASSDKSWEIRRKEKNIIKILEECIKVGKSALAETKEKLEVLKRHDVVDAGGLGFLKILEGWLIVLKEGALQEEKTFFSSAFASDDIEISEYRYCLTAFSGKKIRTEEIRNKISGLGGSVEFLESNPGIKFHIHTNFPEKIKERVEKIEKFSFNIEDMEKQFLTVKKKPVGLVVGETAVLPKDFLKKYQIEEVPFPINFPEGEKISGKNLYEKMRKAKILPTTAASPFGNYLVCYKKALKNFEKILVITPSCKISASYAQARIARAILRRVKKNIFAFDCFLVDAGEGIMAARSQELINRGKTLEEILEELKRFSPQVRFLLMVEDLKFLIKGGRLKVPPFMIPVFSFLGKTGIRPLITLKEGKLKFASIKFGVKDAAKCLIKEIKKQSRSNPVRAVITHADNEKSALALKEEIEKEGGEVLYVSSVSTAVGVHAGPGTLIVAFHPIQ</sequence>
<accession>A0A2M7R5R2</accession>
<dbReference type="InterPro" id="IPR050270">
    <property type="entry name" value="DegV_domain_contain"/>
</dbReference>
<dbReference type="PROSITE" id="PS51480">
    <property type="entry name" value="DHAL"/>
    <property type="match status" value="1"/>
</dbReference>
<dbReference type="PROSITE" id="PS51482">
    <property type="entry name" value="DEGV"/>
    <property type="match status" value="1"/>
</dbReference>
<dbReference type="InterPro" id="IPR036117">
    <property type="entry name" value="DhaL_dom_sf"/>
</dbReference>
<dbReference type="GO" id="GO:0004371">
    <property type="term" value="F:glycerone kinase activity"/>
    <property type="evidence" value="ECO:0007669"/>
    <property type="project" value="InterPro"/>
</dbReference>
<dbReference type="Gene3D" id="1.25.40.340">
    <property type="match status" value="1"/>
</dbReference>
<keyword evidence="1" id="KW-0446">Lipid-binding</keyword>
<gene>
    <name evidence="3" type="ORF">COY73_03070</name>
</gene>
<dbReference type="InterPro" id="IPR043168">
    <property type="entry name" value="DegV_C"/>
</dbReference>
<name>A0A2M7R5R2_9BACT</name>
<dbReference type="Proteomes" id="UP000230767">
    <property type="component" value="Unassembled WGS sequence"/>
</dbReference>
<evidence type="ECO:0000313" key="3">
    <source>
        <dbReference type="EMBL" id="PIY88717.1"/>
    </source>
</evidence>
<evidence type="ECO:0000256" key="1">
    <source>
        <dbReference type="ARBA" id="ARBA00023121"/>
    </source>
</evidence>
<evidence type="ECO:0000259" key="2">
    <source>
        <dbReference type="PROSITE" id="PS51480"/>
    </source>
</evidence>
<dbReference type="Pfam" id="PF02734">
    <property type="entry name" value="Dak2"/>
    <property type="match status" value="1"/>
</dbReference>
<dbReference type="Pfam" id="PF02645">
    <property type="entry name" value="DegV"/>
    <property type="match status" value="1"/>
</dbReference>
<dbReference type="SUPFAM" id="SSF101473">
    <property type="entry name" value="DhaL-like"/>
    <property type="match status" value="1"/>
</dbReference>
<dbReference type="NCBIfam" id="TIGR00762">
    <property type="entry name" value="DegV"/>
    <property type="match status" value="1"/>
</dbReference>
<dbReference type="Gene3D" id="3.40.50.10170">
    <property type="match status" value="1"/>
</dbReference>
<feature type="domain" description="DhaL" evidence="2">
    <location>
        <begin position="62"/>
        <end position="254"/>
    </location>
</feature>
<dbReference type="SUPFAM" id="SSF82549">
    <property type="entry name" value="DAK1/DegV-like"/>
    <property type="match status" value="1"/>
</dbReference>
<dbReference type="EMBL" id="PFLW01000073">
    <property type="protein sequence ID" value="PIY88717.1"/>
    <property type="molecule type" value="Genomic_DNA"/>
</dbReference>
<dbReference type="PANTHER" id="PTHR33434:SF2">
    <property type="entry name" value="FATTY ACID-BINDING PROTEIN TM_1468"/>
    <property type="match status" value="1"/>
</dbReference>
<protein>
    <recommendedName>
        <fullName evidence="2">DhaL domain-containing protein</fullName>
    </recommendedName>
</protein>
<dbReference type="SMART" id="SM01120">
    <property type="entry name" value="Dak2"/>
    <property type="match status" value="1"/>
</dbReference>
<proteinExistence type="predicted"/>
<dbReference type="Gene3D" id="3.30.1180.10">
    <property type="match status" value="1"/>
</dbReference>
<dbReference type="InterPro" id="IPR003797">
    <property type="entry name" value="DegV"/>
</dbReference>
<dbReference type="InterPro" id="IPR004007">
    <property type="entry name" value="DhaL_dom"/>
</dbReference>
<dbReference type="Pfam" id="PF21645">
    <property type="entry name" value="FakA-like_M"/>
    <property type="match status" value="1"/>
</dbReference>
<dbReference type="GO" id="GO:0008289">
    <property type="term" value="F:lipid binding"/>
    <property type="evidence" value="ECO:0007669"/>
    <property type="project" value="UniProtKB-KW"/>
</dbReference>